<dbReference type="EMBL" id="JACHJW010000001">
    <property type="protein sequence ID" value="MBB4958336.1"/>
    <property type="molecule type" value="Genomic_DNA"/>
</dbReference>
<dbReference type="SUPFAM" id="SSF55811">
    <property type="entry name" value="Nudix"/>
    <property type="match status" value="1"/>
</dbReference>
<evidence type="ECO:0000256" key="1">
    <source>
        <dbReference type="ARBA" id="ARBA00022801"/>
    </source>
</evidence>
<dbReference type="GO" id="GO:0006754">
    <property type="term" value="P:ATP biosynthetic process"/>
    <property type="evidence" value="ECO:0007669"/>
    <property type="project" value="TreeGrafter"/>
</dbReference>
<evidence type="ECO:0000313" key="3">
    <source>
        <dbReference type="EMBL" id="MBB4958336.1"/>
    </source>
</evidence>
<gene>
    <name evidence="3" type="ORF">FHR38_002069</name>
</gene>
<dbReference type="InterPro" id="IPR000086">
    <property type="entry name" value="NUDIX_hydrolase_dom"/>
</dbReference>
<dbReference type="GO" id="GO:0004081">
    <property type="term" value="F:bis(5'-nucleosyl)-tetraphosphatase (asymmetrical) activity"/>
    <property type="evidence" value="ECO:0007669"/>
    <property type="project" value="TreeGrafter"/>
</dbReference>
<dbReference type="Pfam" id="PF00293">
    <property type="entry name" value="NUDIX"/>
    <property type="match status" value="1"/>
</dbReference>
<keyword evidence="1" id="KW-0378">Hydrolase</keyword>
<name>A0A7W7WNM4_9ACTN</name>
<evidence type="ECO:0000313" key="4">
    <source>
        <dbReference type="Proteomes" id="UP000578819"/>
    </source>
</evidence>
<dbReference type="InterPro" id="IPR051325">
    <property type="entry name" value="Nudix_hydrolase_domain"/>
</dbReference>
<dbReference type="GO" id="GO:0006167">
    <property type="term" value="P:AMP biosynthetic process"/>
    <property type="evidence" value="ECO:0007669"/>
    <property type="project" value="TreeGrafter"/>
</dbReference>
<dbReference type="PANTHER" id="PTHR21340:SF0">
    <property type="entry name" value="BIS(5'-NUCLEOSYL)-TETRAPHOSPHATASE [ASYMMETRICAL]"/>
    <property type="match status" value="1"/>
</dbReference>
<evidence type="ECO:0000259" key="2">
    <source>
        <dbReference type="PROSITE" id="PS51462"/>
    </source>
</evidence>
<dbReference type="AlphaFoldDB" id="A0A7W7WNM4"/>
<reference evidence="3 4" key="1">
    <citation type="submission" date="2020-08" db="EMBL/GenBank/DDBJ databases">
        <title>Sequencing the genomes of 1000 actinobacteria strains.</title>
        <authorList>
            <person name="Klenk H.-P."/>
        </authorList>
    </citation>
    <scope>NUCLEOTIDE SEQUENCE [LARGE SCALE GENOMIC DNA]</scope>
    <source>
        <strain evidence="3 4">DSM 45886</strain>
    </source>
</reference>
<proteinExistence type="predicted"/>
<keyword evidence="4" id="KW-1185">Reference proteome</keyword>
<feature type="domain" description="Nudix hydrolase" evidence="2">
    <location>
        <begin position="61"/>
        <end position="198"/>
    </location>
</feature>
<dbReference type="InterPro" id="IPR015797">
    <property type="entry name" value="NUDIX_hydrolase-like_dom_sf"/>
</dbReference>
<sequence length="215" mass="24370">MIMTRGRTPDTAEQLRRLRLLELLSGIEPWDDAERADIVDTAEWIADGSPLYRIRKPDVPAKHLVSYFVLVDARRGELLLVAHRKAGLWLPPGGHVEPAEHPWETVRRECREELRVDAVPSPLTGTRPFFVTVTTTRGIGQHVDVSFWYVLQADAETVTWYDEEEFSAIRWVTPRQLLSEPLDTLDPQLHRLTEKLLAALDAAATSSKEEPTATS</sequence>
<dbReference type="PROSITE" id="PS51462">
    <property type="entry name" value="NUDIX"/>
    <property type="match status" value="1"/>
</dbReference>
<comment type="caution">
    <text evidence="3">The sequence shown here is derived from an EMBL/GenBank/DDBJ whole genome shotgun (WGS) entry which is preliminary data.</text>
</comment>
<dbReference type="Gene3D" id="3.90.79.10">
    <property type="entry name" value="Nucleoside Triphosphate Pyrophosphohydrolase"/>
    <property type="match status" value="1"/>
</dbReference>
<dbReference type="PANTHER" id="PTHR21340">
    <property type="entry name" value="DIADENOSINE 5,5-P1,P4-TETRAPHOSPHATE PYROPHOSPHOHYDROLASE MUTT"/>
    <property type="match status" value="1"/>
</dbReference>
<dbReference type="CDD" id="cd03674">
    <property type="entry name" value="NUDIX_Hydrolase"/>
    <property type="match status" value="1"/>
</dbReference>
<accession>A0A7W7WNM4</accession>
<dbReference type="Proteomes" id="UP000578819">
    <property type="component" value="Unassembled WGS sequence"/>
</dbReference>
<protein>
    <submittedName>
        <fullName evidence="3">8-oxo-dGTP pyrophosphatase MutT (NUDIX family)</fullName>
    </submittedName>
</protein>
<organism evidence="3 4">
    <name type="scientific">Micromonospora polyrhachis</name>
    <dbReference type="NCBI Taxonomy" id="1282883"/>
    <lineage>
        <taxon>Bacteria</taxon>
        <taxon>Bacillati</taxon>
        <taxon>Actinomycetota</taxon>
        <taxon>Actinomycetes</taxon>
        <taxon>Micromonosporales</taxon>
        <taxon>Micromonosporaceae</taxon>
        <taxon>Micromonospora</taxon>
    </lineage>
</organism>